<protein>
    <recommendedName>
        <fullName evidence="4">PX domain-containing protein</fullName>
    </recommendedName>
</protein>
<organism evidence="2 3">
    <name type="scientific">Phytophthora boehmeriae</name>
    <dbReference type="NCBI Taxonomy" id="109152"/>
    <lineage>
        <taxon>Eukaryota</taxon>
        <taxon>Sar</taxon>
        <taxon>Stramenopiles</taxon>
        <taxon>Oomycota</taxon>
        <taxon>Peronosporomycetes</taxon>
        <taxon>Peronosporales</taxon>
        <taxon>Peronosporaceae</taxon>
        <taxon>Phytophthora</taxon>
    </lineage>
</organism>
<evidence type="ECO:0000313" key="3">
    <source>
        <dbReference type="Proteomes" id="UP000693981"/>
    </source>
</evidence>
<dbReference type="AlphaFoldDB" id="A0A8T1WWM8"/>
<dbReference type="EMBL" id="JAGDFL010000099">
    <property type="protein sequence ID" value="KAG7397836.1"/>
    <property type="molecule type" value="Genomic_DNA"/>
</dbReference>
<comment type="caution">
    <text evidence="2">The sequence shown here is derived from an EMBL/GenBank/DDBJ whole genome shotgun (WGS) entry which is preliminary data.</text>
</comment>
<evidence type="ECO:0000256" key="1">
    <source>
        <dbReference type="SAM" id="MobiDB-lite"/>
    </source>
</evidence>
<evidence type="ECO:0008006" key="4">
    <source>
        <dbReference type="Google" id="ProtNLM"/>
    </source>
</evidence>
<keyword evidence="3" id="KW-1185">Reference proteome</keyword>
<proteinExistence type="predicted"/>
<accession>A0A8T1WWM8</accession>
<reference evidence="2" key="1">
    <citation type="submission" date="2021-02" db="EMBL/GenBank/DDBJ databases">
        <authorList>
            <person name="Palmer J.M."/>
        </authorList>
    </citation>
    <scope>NUCLEOTIDE SEQUENCE</scope>
    <source>
        <strain evidence="2">SCRP23</strain>
    </source>
</reference>
<name>A0A8T1WWM8_9STRA</name>
<evidence type="ECO:0000313" key="2">
    <source>
        <dbReference type="EMBL" id="KAG7397836.1"/>
    </source>
</evidence>
<dbReference type="OrthoDB" id="97251at2759"/>
<sequence length="195" mass="22116">MQSRSAFRPTQRSGSHSQAAVIPSTGNRRILTLHEVDTILISNSRLLGTTYYTLDIYTSPSTSPSTSNAVHWRPSEDGEECTRQPQYQIERTTADFKRLRVALNNAAHLAHKFSYCDFCKEMILYLDTEDKRLESSMYRLLVGQDKVARSQEEFINDVLAMLAYPFTACGAPLCSGQVQSHQVLYQFLLPRARDS</sequence>
<gene>
    <name evidence="2" type="ORF">PHYBOEH_012098</name>
</gene>
<feature type="region of interest" description="Disordered" evidence="1">
    <location>
        <begin position="1"/>
        <end position="21"/>
    </location>
</feature>
<feature type="compositionally biased region" description="Polar residues" evidence="1">
    <location>
        <begin position="1"/>
        <end position="18"/>
    </location>
</feature>
<dbReference type="Proteomes" id="UP000693981">
    <property type="component" value="Unassembled WGS sequence"/>
</dbReference>